<dbReference type="EMBL" id="NIVC01000740">
    <property type="protein sequence ID" value="PAA77465.1"/>
    <property type="molecule type" value="Genomic_DNA"/>
</dbReference>
<dbReference type="InterPro" id="IPR052035">
    <property type="entry name" value="ZnF_BED_domain_contain"/>
</dbReference>
<evidence type="ECO:0000256" key="7">
    <source>
        <dbReference type="SAM" id="MobiDB-lite"/>
    </source>
</evidence>
<evidence type="ECO:0000313" key="9">
    <source>
        <dbReference type="EMBL" id="PAA62919.1"/>
    </source>
</evidence>
<feature type="coiled-coil region" evidence="6">
    <location>
        <begin position="46"/>
        <end position="73"/>
    </location>
</feature>
<comment type="caution">
    <text evidence="9">The sequence shown here is derived from an EMBL/GenBank/DDBJ whole genome shotgun (WGS) entry which is preliminary data.</text>
</comment>
<dbReference type="SUPFAM" id="SSF140996">
    <property type="entry name" value="Hermes dimerisation domain"/>
    <property type="match status" value="1"/>
</dbReference>
<evidence type="ECO:0000256" key="1">
    <source>
        <dbReference type="ARBA" id="ARBA00004123"/>
    </source>
</evidence>
<keyword evidence="4" id="KW-0862">Zinc</keyword>
<keyword evidence="6" id="KW-0175">Coiled coil</keyword>
<dbReference type="STRING" id="282301.A0A267EQ22"/>
<reference evidence="9 11" key="1">
    <citation type="submission" date="2017-06" db="EMBL/GenBank/DDBJ databases">
        <title>A platform for efficient transgenesis in Macrostomum lignano, a flatworm model organism for stem cell research.</title>
        <authorList>
            <person name="Berezikov E."/>
        </authorList>
    </citation>
    <scope>NUCLEOTIDE SEQUENCE [LARGE SCALE GENOMIC DNA]</scope>
    <source>
        <strain evidence="9">DV1</strain>
        <tissue evidence="9">Whole organism</tissue>
    </source>
</reference>
<proteinExistence type="predicted"/>
<dbReference type="GO" id="GO:0046983">
    <property type="term" value="F:protein dimerization activity"/>
    <property type="evidence" value="ECO:0007669"/>
    <property type="project" value="InterPro"/>
</dbReference>
<dbReference type="PANTHER" id="PTHR46481">
    <property type="entry name" value="ZINC FINGER BED DOMAIN-CONTAINING PROTEIN 4"/>
    <property type="match status" value="1"/>
</dbReference>
<dbReference type="InterPro" id="IPR012337">
    <property type="entry name" value="RNaseH-like_sf"/>
</dbReference>
<feature type="region of interest" description="Disordered" evidence="7">
    <location>
        <begin position="515"/>
        <end position="551"/>
    </location>
</feature>
<keyword evidence="3" id="KW-0863">Zinc-finger</keyword>
<keyword evidence="5" id="KW-0539">Nucleus</keyword>
<evidence type="ECO:0000256" key="3">
    <source>
        <dbReference type="ARBA" id="ARBA00022771"/>
    </source>
</evidence>
<dbReference type="OrthoDB" id="6097333at2759"/>
<accession>A0A267EQ22</accession>
<dbReference type="AlphaFoldDB" id="A0A267EQ22"/>
<evidence type="ECO:0000256" key="2">
    <source>
        <dbReference type="ARBA" id="ARBA00022723"/>
    </source>
</evidence>
<dbReference type="PANTHER" id="PTHR46481:SF10">
    <property type="entry name" value="ZINC FINGER BED DOMAIN-CONTAINING PROTEIN 39"/>
    <property type="match status" value="1"/>
</dbReference>
<keyword evidence="2" id="KW-0479">Metal-binding</keyword>
<dbReference type="SUPFAM" id="SSF53098">
    <property type="entry name" value="Ribonuclease H-like"/>
    <property type="match status" value="1"/>
</dbReference>
<evidence type="ECO:0000256" key="6">
    <source>
        <dbReference type="SAM" id="Coils"/>
    </source>
</evidence>
<evidence type="ECO:0000259" key="8">
    <source>
        <dbReference type="Pfam" id="PF05699"/>
    </source>
</evidence>
<dbReference type="GO" id="GO:0005634">
    <property type="term" value="C:nucleus"/>
    <property type="evidence" value="ECO:0007669"/>
    <property type="project" value="UniProtKB-SubCell"/>
</dbReference>
<feature type="domain" description="HAT C-terminal dimerisation" evidence="8">
    <location>
        <begin position="584"/>
        <end position="659"/>
    </location>
</feature>
<name>A0A267EQ22_9PLAT</name>
<gene>
    <name evidence="9" type="ORF">BOX15_Mlig006260g2</name>
    <name evidence="10" type="ORF">BOX15_Mlig006260g5</name>
</gene>
<evidence type="ECO:0000313" key="10">
    <source>
        <dbReference type="EMBL" id="PAA77465.1"/>
    </source>
</evidence>
<dbReference type="Proteomes" id="UP000215902">
    <property type="component" value="Unassembled WGS sequence"/>
</dbReference>
<evidence type="ECO:0000256" key="5">
    <source>
        <dbReference type="ARBA" id="ARBA00023242"/>
    </source>
</evidence>
<evidence type="ECO:0000256" key="4">
    <source>
        <dbReference type="ARBA" id="ARBA00022833"/>
    </source>
</evidence>
<dbReference type="Pfam" id="PF05699">
    <property type="entry name" value="Dimer_Tnp_hAT"/>
    <property type="match status" value="1"/>
</dbReference>
<dbReference type="InterPro" id="IPR008906">
    <property type="entry name" value="HATC_C_dom"/>
</dbReference>
<keyword evidence="11" id="KW-1185">Reference proteome</keyword>
<dbReference type="GO" id="GO:0008270">
    <property type="term" value="F:zinc ion binding"/>
    <property type="evidence" value="ECO:0007669"/>
    <property type="project" value="UniProtKB-KW"/>
</dbReference>
<sequence length="671" mass="74927">MSGINSSPVWRFFKKEVHNGQDFAKCLSPGCGKMLLCSTGSTSGALRHLQSCHKDLYEELQQIKQQRDSQKLKESSKAEGLFQPTLQQSIKKSRPWDIEDSRSKELDLAIVRMILLDGQPWTMVQEAGFQGLMKIASPQYTIKSEKFYREKLNDVYNCAKKNIRQQLDDLTSVAVTCDIWSEKGLSFLGLTVHGIKEMLSVSEADCCNDNTQAQVCKLERFSTTLAMQHLIEVHTSSNIANVLTEIFADWRIESKTIAIVTDNAANMLKAVRTMLPSSANGATADSNFSENIGGSVSCAAHKLNLIVQDALKQQPCVEAIIGKCRRFVSSMHHSTTSQGRFEKLQKALELPQHKLKCDVPTRWNSTLHMLQRVLEQRSAISAFVADRSDFEEISSNEFTIIEKVVNLLSIFEELTLEVSKESTSISYLIPMVALLQKFLEKAALDKDAISGVRSLFDSLVRGVNSRFSDIPIRLDCILATALDPRYKLAFFPAAERDQKKKIVLEFCSTTTTVTGHNSRQEQEVTSGNGNFASSPSPEDDECTREAFDQPPPPKRRLLDDLFSNFNANSVLQPSSCIEELLTEFLTSKLEPASSDPLIYWSTKATERLRTSIIPLVKKLFCIPASSVSSERLFSIAGNVFSDRRASLSPDSLEKIVLCKINLPFVDFNAGK</sequence>
<organism evidence="9 11">
    <name type="scientific">Macrostomum lignano</name>
    <dbReference type="NCBI Taxonomy" id="282301"/>
    <lineage>
        <taxon>Eukaryota</taxon>
        <taxon>Metazoa</taxon>
        <taxon>Spiralia</taxon>
        <taxon>Lophotrochozoa</taxon>
        <taxon>Platyhelminthes</taxon>
        <taxon>Rhabditophora</taxon>
        <taxon>Macrostomorpha</taxon>
        <taxon>Macrostomida</taxon>
        <taxon>Macrostomidae</taxon>
        <taxon>Macrostomum</taxon>
    </lineage>
</organism>
<comment type="subcellular location">
    <subcellularLocation>
        <location evidence="1">Nucleus</location>
    </subcellularLocation>
</comment>
<dbReference type="SUPFAM" id="SSF57667">
    <property type="entry name" value="beta-beta-alpha zinc fingers"/>
    <property type="match status" value="1"/>
</dbReference>
<evidence type="ECO:0000313" key="11">
    <source>
        <dbReference type="Proteomes" id="UP000215902"/>
    </source>
</evidence>
<protein>
    <recommendedName>
        <fullName evidence="8">HAT C-terminal dimerisation domain-containing protein</fullName>
    </recommendedName>
</protein>
<feature type="compositionally biased region" description="Polar residues" evidence="7">
    <location>
        <begin position="515"/>
        <end position="536"/>
    </location>
</feature>
<dbReference type="EMBL" id="NIVC01001888">
    <property type="protein sequence ID" value="PAA62919.1"/>
    <property type="molecule type" value="Genomic_DNA"/>
</dbReference>
<dbReference type="InterPro" id="IPR036236">
    <property type="entry name" value="Znf_C2H2_sf"/>
</dbReference>